<comment type="function">
    <text evidence="2">Catalyzes the hydrolysis of N-formyl-L-kynurenine to L-kynurenine, the second step in the kynurenine pathway of tryptophan degradation.</text>
</comment>
<keyword evidence="7" id="KW-0378">Hydrolase</keyword>
<dbReference type="Proteomes" id="UP000278746">
    <property type="component" value="Unassembled WGS sequence"/>
</dbReference>
<comment type="catalytic activity">
    <reaction evidence="10">
        <text>N-formyl-L-kynurenine + H2O = L-kynurenine + formate + H(+)</text>
        <dbReference type="Rhea" id="RHEA:13009"/>
        <dbReference type="ChEBI" id="CHEBI:15377"/>
        <dbReference type="ChEBI" id="CHEBI:15378"/>
        <dbReference type="ChEBI" id="CHEBI:15740"/>
        <dbReference type="ChEBI" id="CHEBI:57959"/>
        <dbReference type="ChEBI" id="CHEBI:58629"/>
        <dbReference type="EC" id="3.5.1.9"/>
    </reaction>
</comment>
<dbReference type="FunFam" id="3.50.30.50:FF:000001">
    <property type="entry name" value="Kynurenine formamidase"/>
    <property type="match status" value="1"/>
</dbReference>
<dbReference type="GO" id="GO:0004061">
    <property type="term" value="F:arylformamidase activity"/>
    <property type="evidence" value="ECO:0007669"/>
    <property type="project" value="UniProtKB-EC"/>
</dbReference>
<evidence type="ECO:0000256" key="10">
    <source>
        <dbReference type="ARBA" id="ARBA00048496"/>
    </source>
</evidence>
<dbReference type="AlphaFoldDB" id="A0A3M7TU72"/>
<comment type="pathway">
    <text evidence="11">Amino-acid degradation; L-tryptophan degradation via kynurenine pathway; L-kynurenine from L-tryptophan: step 2/2.</text>
</comment>
<keyword evidence="8" id="KW-0862">Zinc</keyword>
<reference evidence="12 13" key="1">
    <citation type="submission" date="2018-10" db="EMBL/GenBank/DDBJ databases">
        <title>Bacillus Keqinensis sp. nov., a moderately halophilic bacterium isolated from a saline-alkaline lake.</title>
        <authorList>
            <person name="Wang H."/>
        </authorList>
    </citation>
    <scope>NUCLEOTIDE SEQUENCE [LARGE SCALE GENOMIC DNA]</scope>
    <source>
        <strain evidence="12 13">KQ-3</strain>
    </source>
</reference>
<comment type="cofactor">
    <cofactor evidence="1">
        <name>Zn(2+)</name>
        <dbReference type="ChEBI" id="CHEBI:29105"/>
    </cofactor>
</comment>
<evidence type="ECO:0000256" key="11">
    <source>
        <dbReference type="ARBA" id="ARBA00060547"/>
    </source>
</evidence>
<evidence type="ECO:0000256" key="7">
    <source>
        <dbReference type="ARBA" id="ARBA00022801"/>
    </source>
</evidence>
<evidence type="ECO:0000256" key="4">
    <source>
        <dbReference type="ARBA" id="ARBA00012930"/>
    </source>
</evidence>
<gene>
    <name evidence="12" type="ORF">EBO34_04400</name>
</gene>
<keyword evidence="13" id="KW-1185">Reference proteome</keyword>
<evidence type="ECO:0000256" key="3">
    <source>
        <dbReference type="ARBA" id="ARBA00011738"/>
    </source>
</evidence>
<comment type="subunit">
    <text evidence="3">Homodimer.</text>
</comment>
<evidence type="ECO:0000256" key="5">
    <source>
        <dbReference type="ARBA" id="ARBA00014889"/>
    </source>
</evidence>
<organism evidence="12 13">
    <name type="scientific">Alteribacter keqinensis</name>
    <dbReference type="NCBI Taxonomy" id="2483800"/>
    <lineage>
        <taxon>Bacteria</taxon>
        <taxon>Bacillati</taxon>
        <taxon>Bacillota</taxon>
        <taxon>Bacilli</taxon>
        <taxon>Bacillales</taxon>
        <taxon>Bacillaceae</taxon>
        <taxon>Alteribacter</taxon>
    </lineage>
</organism>
<evidence type="ECO:0000313" key="13">
    <source>
        <dbReference type="Proteomes" id="UP000278746"/>
    </source>
</evidence>
<evidence type="ECO:0000256" key="1">
    <source>
        <dbReference type="ARBA" id="ARBA00001947"/>
    </source>
</evidence>
<proteinExistence type="predicted"/>
<evidence type="ECO:0000256" key="9">
    <source>
        <dbReference type="ARBA" id="ARBA00023079"/>
    </source>
</evidence>
<dbReference type="InterPro" id="IPR007325">
    <property type="entry name" value="KFase/CYL"/>
</dbReference>
<evidence type="ECO:0000313" key="12">
    <source>
        <dbReference type="EMBL" id="RNA69196.1"/>
    </source>
</evidence>
<protein>
    <recommendedName>
        <fullName evidence="5">Kynurenine formamidase</fullName>
        <ecNumber evidence="4">3.5.1.9</ecNumber>
    </recommendedName>
</protein>
<dbReference type="EMBL" id="RHIB01000001">
    <property type="protein sequence ID" value="RNA69196.1"/>
    <property type="molecule type" value="Genomic_DNA"/>
</dbReference>
<dbReference type="EC" id="3.5.1.9" evidence="4"/>
<evidence type="ECO:0000256" key="6">
    <source>
        <dbReference type="ARBA" id="ARBA00022723"/>
    </source>
</evidence>
<accession>A0A3M7TU72</accession>
<evidence type="ECO:0000256" key="2">
    <source>
        <dbReference type="ARBA" id="ARBA00002204"/>
    </source>
</evidence>
<dbReference type="Gene3D" id="3.50.30.50">
    <property type="entry name" value="Putative cyclase"/>
    <property type="match status" value="1"/>
</dbReference>
<name>A0A3M7TU72_9BACI</name>
<dbReference type="Pfam" id="PF04199">
    <property type="entry name" value="Cyclase"/>
    <property type="match status" value="1"/>
</dbReference>
<keyword evidence="9" id="KW-0823">Tryptophan catabolism</keyword>
<dbReference type="PANTHER" id="PTHR31118:SF32">
    <property type="entry name" value="KYNURENINE FORMAMIDASE"/>
    <property type="match status" value="1"/>
</dbReference>
<comment type="caution">
    <text evidence="12">The sequence shown here is derived from an EMBL/GenBank/DDBJ whole genome shotgun (WGS) entry which is preliminary data.</text>
</comment>
<keyword evidence="6" id="KW-0479">Metal-binding</keyword>
<dbReference type="OrthoDB" id="9796085at2"/>
<dbReference type="GO" id="GO:0019441">
    <property type="term" value="P:L-tryptophan catabolic process to kynurenine"/>
    <property type="evidence" value="ECO:0007669"/>
    <property type="project" value="InterPro"/>
</dbReference>
<dbReference type="InterPro" id="IPR037175">
    <property type="entry name" value="KFase_sf"/>
</dbReference>
<dbReference type="SUPFAM" id="SSF102198">
    <property type="entry name" value="Putative cyclase"/>
    <property type="match status" value="1"/>
</dbReference>
<dbReference type="GO" id="GO:0046872">
    <property type="term" value="F:metal ion binding"/>
    <property type="evidence" value="ECO:0007669"/>
    <property type="project" value="UniProtKB-KW"/>
</dbReference>
<dbReference type="PANTHER" id="PTHR31118">
    <property type="entry name" value="CYCLASE-LIKE PROTEIN 2"/>
    <property type="match status" value="1"/>
</dbReference>
<evidence type="ECO:0000256" key="8">
    <source>
        <dbReference type="ARBA" id="ARBA00022833"/>
    </source>
</evidence>
<sequence length="206" mass="22810">MKFIDITQTLRENMNVWPGDTAFSYEPMLETKKGDSVNVGRITMSSHTGTHIDAPFHVNGEEKTMDELSLDLFTGEAMVIELDNIKTIDPSYIESIPLNGVKKVLFKTTSRPGGHSYEDYPEVAPALADFLKQAGVHMIGVDFPSVDPLTSKELKAHHALNKAGIIILEGLDLSQADQGRYELFCFPLKLKHGDGSPVRAVLKQLR</sequence>
<dbReference type="RefSeq" id="WP_122896717.1">
    <property type="nucleotide sequence ID" value="NZ_RHIB01000001.1"/>
</dbReference>